<keyword evidence="16" id="KW-0245">EGF-like domain</keyword>
<comment type="caution">
    <text evidence="16">Lacks conserved residue(s) required for the propagation of feature annotation.</text>
</comment>
<keyword evidence="4" id="KW-0808">Transferase</keyword>
<keyword evidence="2" id="KW-0723">Serine/threonine-protein kinase</keyword>
<keyword evidence="3" id="KW-0597">Phosphoprotein</keyword>
<dbReference type="InterPro" id="IPR013695">
    <property type="entry name" value="WAK"/>
</dbReference>
<dbReference type="SMART" id="SM00179">
    <property type="entry name" value="EGF_CA"/>
    <property type="match status" value="1"/>
</dbReference>
<evidence type="ECO:0000256" key="18">
    <source>
        <dbReference type="SAM" id="SignalP"/>
    </source>
</evidence>
<dbReference type="FunFam" id="1.10.510.10:FF:000084">
    <property type="entry name" value="Wall-associated receptor kinase 2"/>
    <property type="match status" value="1"/>
</dbReference>
<dbReference type="CDD" id="cd00054">
    <property type="entry name" value="EGF_CA"/>
    <property type="match status" value="1"/>
</dbReference>
<dbReference type="PROSITE" id="PS01187">
    <property type="entry name" value="EGF_CA"/>
    <property type="match status" value="1"/>
</dbReference>
<dbReference type="PROSITE" id="PS00108">
    <property type="entry name" value="PROTEIN_KINASE_ST"/>
    <property type="match status" value="1"/>
</dbReference>
<evidence type="ECO:0000256" key="7">
    <source>
        <dbReference type="ARBA" id="ARBA00022741"/>
    </source>
</evidence>
<keyword evidence="8" id="KW-0418">Kinase</keyword>
<keyword evidence="7" id="KW-0547">Nucleotide-binding</keyword>
<keyword evidence="11 17" id="KW-0472">Membrane</keyword>
<name>A0ABD3K8X8_EUCGL</name>
<sequence>MKAAVLCFLSIPMALALATFTAADNCKRRCGNMSVPFPFGLTDSCAQSPDHVLLCDHSSGNLVLGENIPLFDISVENGTMTIGMDIAYDCYKENGEQLEDSFTDPWTRLGDAGLYTLTLLCSCFSLFCSVSLLPSVFVNCGFDFCSLTYTFSDTRNKFTVLGCDTLARMTGDHETFWSGCFSQCYEGMNFTAKRACSGLGCCQMSIPESLRTFNISMTSSTNYTSVRNFSPCGSAFLVDQESFNVSDYKLPVPDDINAKELSRVVLDWVEGYRCSCKPGYRGNPYAPPLSPESTGCEDINECEHPGQYPCHGNCKNTQGNYTCHCPFSMVGDGKVSCQTSRLVIIAAAIVAVTSCIIVSGLVLFICKRRAKERHFRQNGGEILKHQRVKIFTEAQLIKATNNYDASNKLGEGGFTSVYSGRIDGDVIVAVKKPRDIPVKKPKDMNKDLSMSTHDEFLHEIGIISQVNHKNLVKLLGVCLETKVPLLVYEFIPNGTLYRHIHDKTSTVLQLWKTRLRIASEAALALEYLHSLADPPVIHSDVKSLNILLDEKYSAKVSDFGASVFISPGKTHVAERIQGTIGYLDPEYLSTGELTTKSNVYSFGVILMELLTGETPTRRTKSGEKINILQLFISAVENQTLPHIINFEASNEGELQEIEAVGSLARRCLNYNGMNRPTMREVAEQLARINKNLWADNQNDEETQSLLNGTRCDSLWTSISEMNKPESTDLLVFDIEAANTSSSI</sequence>
<evidence type="ECO:0000256" key="4">
    <source>
        <dbReference type="ARBA" id="ARBA00022679"/>
    </source>
</evidence>
<dbReference type="PANTHER" id="PTHR27005">
    <property type="entry name" value="WALL-ASSOCIATED RECEPTOR KINASE-LIKE 21"/>
    <property type="match status" value="1"/>
</dbReference>
<evidence type="ECO:0000313" key="22">
    <source>
        <dbReference type="Proteomes" id="UP001634007"/>
    </source>
</evidence>
<organism evidence="21 22">
    <name type="scientific">Eucalyptus globulus</name>
    <name type="common">Tasmanian blue gum</name>
    <dbReference type="NCBI Taxonomy" id="34317"/>
    <lineage>
        <taxon>Eukaryota</taxon>
        <taxon>Viridiplantae</taxon>
        <taxon>Streptophyta</taxon>
        <taxon>Embryophyta</taxon>
        <taxon>Tracheophyta</taxon>
        <taxon>Spermatophyta</taxon>
        <taxon>Magnoliopsida</taxon>
        <taxon>eudicotyledons</taxon>
        <taxon>Gunneridae</taxon>
        <taxon>Pentapetalae</taxon>
        <taxon>rosids</taxon>
        <taxon>malvids</taxon>
        <taxon>Myrtales</taxon>
        <taxon>Myrtaceae</taxon>
        <taxon>Myrtoideae</taxon>
        <taxon>Eucalypteae</taxon>
        <taxon>Eucalyptus</taxon>
    </lineage>
</organism>
<dbReference type="GO" id="GO:0005524">
    <property type="term" value="F:ATP binding"/>
    <property type="evidence" value="ECO:0007669"/>
    <property type="project" value="UniProtKB-KW"/>
</dbReference>
<dbReference type="PROSITE" id="PS50026">
    <property type="entry name" value="EGF_3"/>
    <property type="match status" value="1"/>
</dbReference>
<evidence type="ECO:0000256" key="1">
    <source>
        <dbReference type="ARBA" id="ARBA00004479"/>
    </source>
</evidence>
<evidence type="ECO:0000313" key="21">
    <source>
        <dbReference type="EMBL" id="KAL3734481.1"/>
    </source>
</evidence>
<dbReference type="PANTHER" id="PTHR27005:SF315">
    <property type="entry name" value="PROTEIN KINASE DOMAIN-CONTAINING PROTEIN"/>
    <property type="match status" value="1"/>
</dbReference>
<dbReference type="InterPro" id="IPR025287">
    <property type="entry name" value="WAK_GUB"/>
</dbReference>
<evidence type="ECO:0000256" key="2">
    <source>
        <dbReference type="ARBA" id="ARBA00022527"/>
    </source>
</evidence>
<dbReference type="Pfam" id="PF00069">
    <property type="entry name" value="Pkinase"/>
    <property type="match status" value="1"/>
</dbReference>
<evidence type="ECO:0000259" key="19">
    <source>
        <dbReference type="PROSITE" id="PS50011"/>
    </source>
</evidence>
<evidence type="ECO:0000256" key="11">
    <source>
        <dbReference type="ARBA" id="ARBA00023136"/>
    </source>
</evidence>
<comment type="caution">
    <text evidence="21">The sequence shown here is derived from an EMBL/GenBank/DDBJ whole genome shotgun (WGS) entry which is preliminary data.</text>
</comment>
<evidence type="ECO:0000256" key="16">
    <source>
        <dbReference type="PROSITE-ProRule" id="PRU00076"/>
    </source>
</evidence>
<comment type="subcellular location">
    <subcellularLocation>
        <location evidence="1">Membrane</location>
        <topology evidence="1">Single-pass type I membrane protein</topology>
    </subcellularLocation>
</comment>
<dbReference type="GO" id="GO:0004674">
    <property type="term" value="F:protein serine/threonine kinase activity"/>
    <property type="evidence" value="ECO:0007669"/>
    <property type="project" value="UniProtKB-KW"/>
</dbReference>
<feature type="chain" id="PRO_5044866657" description="Protein kinase domain-containing protein" evidence="18">
    <location>
        <begin position="24"/>
        <end position="743"/>
    </location>
</feature>
<dbReference type="Pfam" id="PF08488">
    <property type="entry name" value="WAK"/>
    <property type="match status" value="1"/>
</dbReference>
<dbReference type="AlphaFoldDB" id="A0ABD3K8X8"/>
<reference evidence="21 22" key="1">
    <citation type="submission" date="2024-11" db="EMBL/GenBank/DDBJ databases">
        <title>Chromosome-level genome assembly of Eucalyptus globulus Labill. provides insights into its genome evolution.</title>
        <authorList>
            <person name="Li X."/>
        </authorList>
    </citation>
    <scope>NUCLEOTIDE SEQUENCE [LARGE SCALE GENOMIC DNA]</scope>
    <source>
        <strain evidence="21">CL2024</strain>
        <tissue evidence="21">Fresh tender leaves</tissue>
    </source>
</reference>
<evidence type="ECO:0000256" key="17">
    <source>
        <dbReference type="SAM" id="Phobius"/>
    </source>
</evidence>
<comment type="catalytic activity">
    <reaction evidence="15">
        <text>L-threonyl-[protein] + ATP = O-phospho-L-threonyl-[protein] + ADP + H(+)</text>
        <dbReference type="Rhea" id="RHEA:46608"/>
        <dbReference type="Rhea" id="RHEA-COMP:11060"/>
        <dbReference type="Rhea" id="RHEA-COMP:11605"/>
        <dbReference type="ChEBI" id="CHEBI:15378"/>
        <dbReference type="ChEBI" id="CHEBI:30013"/>
        <dbReference type="ChEBI" id="CHEBI:30616"/>
        <dbReference type="ChEBI" id="CHEBI:61977"/>
        <dbReference type="ChEBI" id="CHEBI:456216"/>
    </reaction>
</comment>
<evidence type="ECO:0000256" key="6">
    <source>
        <dbReference type="ARBA" id="ARBA00022729"/>
    </source>
</evidence>
<dbReference type="InterPro" id="IPR001881">
    <property type="entry name" value="EGF-like_Ca-bd_dom"/>
</dbReference>
<dbReference type="InterPro" id="IPR011009">
    <property type="entry name" value="Kinase-like_dom_sf"/>
</dbReference>
<feature type="transmembrane region" description="Helical" evidence="17">
    <location>
        <begin position="342"/>
        <end position="366"/>
    </location>
</feature>
<dbReference type="InterPro" id="IPR000719">
    <property type="entry name" value="Prot_kinase_dom"/>
</dbReference>
<feature type="signal peptide" evidence="18">
    <location>
        <begin position="1"/>
        <end position="23"/>
    </location>
</feature>
<evidence type="ECO:0008006" key="23">
    <source>
        <dbReference type="Google" id="ProtNLM"/>
    </source>
</evidence>
<dbReference type="Gene3D" id="1.10.510.10">
    <property type="entry name" value="Transferase(Phosphotransferase) domain 1"/>
    <property type="match status" value="1"/>
</dbReference>
<dbReference type="GO" id="GO:0016020">
    <property type="term" value="C:membrane"/>
    <property type="evidence" value="ECO:0007669"/>
    <property type="project" value="UniProtKB-SubCell"/>
</dbReference>
<dbReference type="InterPro" id="IPR000152">
    <property type="entry name" value="EGF-type_Asp/Asn_hydroxyl_site"/>
</dbReference>
<dbReference type="SUPFAM" id="SSF57196">
    <property type="entry name" value="EGF/Laminin"/>
    <property type="match status" value="1"/>
</dbReference>
<evidence type="ECO:0000259" key="20">
    <source>
        <dbReference type="PROSITE" id="PS50026"/>
    </source>
</evidence>
<evidence type="ECO:0000256" key="10">
    <source>
        <dbReference type="ARBA" id="ARBA00022989"/>
    </source>
</evidence>
<feature type="domain" description="EGF-like" evidence="20">
    <location>
        <begin position="298"/>
        <end position="338"/>
    </location>
</feature>
<protein>
    <recommendedName>
        <fullName evidence="23">Protein kinase domain-containing protein</fullName>
    </recommendedName>
</protein>
<keyword evidence="5 17" id="KW-0812">Transmembrane</keyword>
<keyword evidence="6 18" id="KW-0732">Signal</keyword>
<keyword evidence="9" id="KW-0067">ATP-binding</keyword>
<dbReference type="EMBL" id="JBJKBG010000006">
    <property type="protein sequence ID" value="KAL3734481.1"/>
    <property type="molecule type" value="Genomic_DNA"/>
</dbReference>
<gene>
    <name evidence="21" type="ORF">ACJRO7_023778</name>
</gene>
<dbReference type="SUPFAM" id="SSF56112">
    <property type="entry name" value="Protein kinase-like (PK-like)"/>
    <property type="match status" value="1"/>
</dbReference>
<dbReference type="Gene3D" id="2.10.25.10">
    <property type="entry name" value="Laminin"/>
    <property type="match status" value="2"/>
</dbReference>
<evidence type="ECO:0000256" key="5">
    <source>
        <dbReference type="ARBA" id="ARBA00022692"/>
    </source>
</evidence>
<evidence type="ECO:0000256" key="8">
    <source>
        <dbReference type="ARBA" id="ARBA00022777"/>
    </source>
</evidence>
<keyword evidence="13" id="KW-0325">Glycoprotein</keyword>
<dbReference type="PROSITE" id="PS50011">
    <property type="entry name" value="PROTEIN_KINASE_DOM"/>
    <property type="match status" value="1"/>
</dbReference>
<evidence type="ECO:0000256" key="12">
    <source>
        <dbReference type="ARBA" id="ARBA00023157"/>
    </source>
</evidence>
<dbReference type="SMART" id="SM00220">
    <property type="entry name" value="S_TKc"/>
    <property type="match status" value="1"/>
</dbReference>
<evidence type="ECO:0000256" key="13">
    <source>
        <dbReference type="ARBA" id="ARBA00023180"/>
    </source>
</evidence>
<dbReference type="InterPro" id="IPR000742">
    <property type="entry name" value="EGF"/>
</dbReference>
<dbReference type="Gene3D" id="3.30.200.20">
    <property type="entry name" value="Phosphorylase Kinase, domain 1"/>
    <property type="match status" value="1"/>
</dbReference>
<evidence type="ECO:0000256" key="3">
    <source>
        <dbReference type="ARBA" id="ARBA00022553"/>
    </source>
</evidence>
<dbReference type="Pfam" id="PF13947">
    <property type="entry name" value="GUB_WAK_bind"/>
    <property type="match status" value="1"/>
</dbReference>
<dbReference type="InterPro" id="IPR045274">
    <property type="entry name" value="WAK-like"/>
</dbReference>
<evidence type="ECO:0000256" key="15">
    <source>
        <dbReference type="ARBA" id="ARBA00047951"/>
    </source>
</evidence>
<keyword evidence="12" id="KW-1015">Disulfide bond</keyword>
<evidence type="ECO:0000256" key="9">
    <source>
        <dbReference type="ARBA" id="ARBA00022840"/>
    </source>
</evidence>
<feature type="domain" description="Protein kinase" evidence="19">
    <location>
        <begin position="403"/>
        <end position="688"/>
    </location>
</feature>
<keyword evidence="10 17" id="KW-1133">Transmembrane helix</keyword>
<comment type="catalytic activity">
    <reaction evidence="14">
        <text>L-seryl-[protein] + ATP = O-phospho-L-seryl-[protein] + ADP + H(+)</text>
        <dbReference type="Rhea" id="RHEA:17989"/>
        <dbReference type="Rhea" id="RHEA-COMP:9863"/>
        <dbReference type="Rhea" id="RHEA-COMP:11604"/>
        <dbReference type="ChEBI" id="CHEBI:15378"/>
        <dbReference type="ChEBI" id="CHEBI:29999"/>
        <dbReference type="ChEBI" id="CHEBI:30616"/>
        <dbReference type="ChEBI" id="CHEBI:83421"/>
        <dbReference type="ChEBI" id="CHEBI:456216"/>
    </reaction>
</comment>
<dbReference type="Proteomes" id="UP001634007">
    <property type="component" value="Unassembled WGS sequence"/>
</dbReference>
<dbReference type="PROSITE" id="PS00010">
    <property type="entry name" value="ASX_HYDROXYL"/>
    <property type="match status" value="1"/>
</dbReference>
<dbReference type="InterPro" id="IPR008271">
    <property type="entry name" value="Ser/Thr_kinase_AS"/>
</dbReference>
<evidence type="ECO:0000256" key="14">
    <source>
        <dbReference type="ARBA" id="ARBA00047558"/>
    </source>
</evidence>
<keyword evidence="22" id="KW-1185">Reference proteome</keyword>
<proteinExistence type="predicted"/>
<dbReference type="InterPro" id="IPR018097">
    <property type="entry name" value="EGF_Ca-bd_CS"/>
</dbReference>
<accession>A0ABD3K8X8</accession>